<accession>A0A7M6DKJ0</accession>
<feature type="transmembrane region" description="Helical" evidence="2">
    <location>
        <begin position="112"/>
        <end position="134"/>
    </location>
</feature>
<dbReference type="Gene3D" id="1.20.140.150">
    <property type="match status" value="1"/>
</dbReference>
<keyword evidence="2" id="KW-0472">Membrane</keyword>
<name>A0A7M6DKJ0_9CNID</name>
<dbReference type="Proteomes" id="UP000594262">
    <property type="component" value="Unplaced"/>
</dbReference>
<evidence type="ECO:0000313" key="3">
    <source>
        <dbReference type="EnsemblMetazoa" id="CLYHEMP014047.1"/>
    </source>
</evidence>
<feature type="region of interest" description="Disordered" evidence="1">
    <location>
        <begin position="214"/>
        <end position="243"/>
    </location>
</feature>
<organism evidence="3 4">
    <name type="scientific">Clytia hemisphaerica</name>
    <dbReference type="NCBI Taxonomy" id="252671"/>
    <lineage>
        <taxon>Eukaryota</taxon>
        <taxon>Metazoa</taxon>
        <taxon>Cnidaria</taxon>
        <taxon>Hydrozoa</taxon>
        <taxon>Hydroidolina</taxon>
        <taxon>Leptothecata</taxon>
        <taxon>Obeliida</taxon>
        <taxon>Clytiidae</taxon>
        <taxon>Clytia</taxon>
    </lineage>
</organism>
<protein>
    <submittedName>
        <fullName evidence="3">Uncharacterized protein</fullName>
    </submittedName>
</protein>
<evidence type="ECO:0000313" key="4">
    <source>
        <dbReference type="Proteomes" id="UP000594262"/>
    </source>
</evidence>
<keyword evidence="2" id="KW-0812">Transmembrane</keyword>
<sequence length="265" mass="29716">MGCYYKHVFGVSLVLLILAFGGSLVCLLTTNWVQASGKWFYGLIAWKYTGYDNWRVRGLIFEFKKVGYDDYTSQTLDIVLVLYIVVACCSFISTILHIVILKRTQYKSRECYAATIFFFTLLAAASAMTGVLYGTFARDELFKPKGGTDFEDNYTYYVGCITSVILLLACVLVLCTCCMSKTHRSSDVQYIGDTEIRSNAGAMSIGSAPLDDQLSYNPHQHHAPPPSYHPTTPSYPQMQHQMSGGGYNSQPMFQYPMQPVGQPQY</sequence>
<feature type="transmembrane region" description="Helical" evidence="2">
    <location>
        <begin position="78"/>
        <end position="100"/>
    </location>
</feature>
<keyword evidence="4" id="KW-1185">Reference proteome</keyword>
<dbReference type="RefSeq" id="XP_066928314.1">
    <property type="nucleotide sequence ID" value="XM_067072213.1"/>
</dbReference>
<feature type="transmembrane region" description="Helical" evidence="2">
    <location>
        <begin position="154"/>
        <end position="175"/>
    </location>
</feature>
<dbReference type="EnsemblMetazoa" id="CLYHEMT014047.1">
    <property type="protein sequence ID" value="CLYHEMP014047.1"/>
    <property type="gene ID" value="CLYHEMG014047"/>
</dbReference>
<keyword evidence="2" id="KW-1133">Transmembrane helix</keyword>
<evidence type="ECO:0000256" key="2">
    <source>
        <dbReference type="SAM" id="Phobius"/>
    </source>
</evidence>
<feature type="transmembrane region" description="Helical" evidence="2">
    <location>
        <begin position="7"/>
        <end position="33"/>
    </location>
</feature>
<dbReference type="GeneID" id="136815764"/>
<dbReference type="AlphaFoldDB" id="A0A7M6DKJ0"/>
<reference evidence="3" key="1">
    <citation type="submission" date="2021-01" db="UniProtKB">
        <authorList>
            <consortium name="EnsemblMetazoa"/>
        </authorList>
    </citation>
    <scope>IDENTIFICATION</scope>
</reference>
<evidence type="ECO:0000256" key="1">
    <source>
        <dbReference type="SAM" id="MobiDB-lite"/>
    </source>
</evidence>
<proteinExistence type="predicted"/>